<dbReference type="Gene3D" id="1.20.1270.220">
    <property type="match status" value="1"/>
</dbReference>
<dbReference type="PANTHER" id="PTHR45926">
    <property type="entry name" value="OSJNBA0053K19.4 PROTEIN"/>
    <property type="match status" value="1"/>
</dbReference>
<evidence type="ECO:0000256" key="1">
    <source>
        <dbReference type="ARBA" id="ARBA00023015"/>
    </source>
</evidence>
<keyword evidence="2" id="KW-0103">Bromodomain</keyword>
<keyword evidence="3" id="KW-0804">Transcription</keyword>
<keyword evidence="7" id="KW-1185">Reference proteome</keyword>
<evidence type="ECO:0000256" key="2">
    <source>
        <dbReference type="ARBA" id="ARBA00023117"/>
    </source>
</evidence>
<dbReference type="InterPro" id="IPR001487">
    <property type="entry name" value="Bromodomain"/>
</dbReference>
<accession>A0AAV1B2H9</accession>
<feature type="region of interest" description="Disordered" evidence="4">
    <location>
        <begin position="52"/>
        <end position="76"/>
    </location>
</feature>
<name>A0AAV1B2H9_VICFA</name>
<reference evidence="6 7" key="1">
    <citation type="submission" date="2023-01" db="EMBL/GenBank/DDBJ databases">
        <authorList>
            <person name="Kreplak J."/>
        </authorList>
    </citation>
    <scope>NUCLEOTIDE SEQUENCE [LARGE SCALE GENOMIC DNA]</scope>
</reference>
<protein>
    <recommendedName>
        <fullName evidence="5">Bromo domain-containing protein</fullName>
    </recommendedName>
</protein>
<keyword evidence="1" id="KW-0805">Transcription regulation</keyword>
<proteinExistence type="predicted"/>
<dbReference type="InterPro" id="IPR038336">
    <property type="entry name" value="NET_sf"/>
</dbReference>
<evidence type="ECO:0000256" key="3">
    <source>
        <dbReference type="ARBA" id="ARBA00023163"/>
    </source>
</evidence>
<dbReference type="InterPro" id="IPR036427">
    <property type="entry name" value="Bromodomain-like_sf"/>
</dbReference>
<dbReference type="InterPro" id="IPR027353">
    <property type="entry name" value="NET_dom"/>
</dbReference>
<feature type="domain" description="Bromo" evidence="5">
    <location>
        <begin position="73"/>
        <end position="186"/>
    </location>
</feature>
<dbReference type="AlphaFoldDB" id="A0AAV1B2H9"/>
<evidence type="ECO:0000256" key="4">
    <source>
        <dbReference type="SAM" id="MobiDB-lite"/>
    </source>
</evidence>
<sequence>MVHYTHEPPSNHDISNQDLNRYGYFVDQLHTQINQLESQVTEVEQFYQSTDVQNNDCKTKGRKKPPTGSKKPLQHASEEIMRHVSKIITEITWHEWAWPFLEPVDVKGLKLYDYYEIIEQPMDFSTIKRKMNDKDGFGYKNVREIYADVRLIFNNAMTYNDETRDVHQMAEILLDEFEKKWSHLLPKLSKLEDELSKEAYENLNKKIAQEATYANMNMKLSDELSKADMALKNLKSLMIAKCRKLSSLEKSLLAADITELSPDNLCMALEIVNVNNPNFQVSREDVTLDLDSQRNYTLWRLYMFVKNALELQDASSGITHVDNIEEKEVIDNIEEEKKPDVKRRRMT</sequence>
<dbReference type="EMBL" id="OX451740">
    <property type="protein sequence ID" value="CAI8615609.1"/>
    <property type="molecule type" value="Genomic_DNA"/>
</dbReference>
<dbReference type="PRINTS" id="PR00503">
    <property type="entry name" value="BROMODOMAIN"/>
</dbReference>
<evidence type="ECO:0000313" key="7">
    <source>
        <dbReference type="Proteomes" id="UP001157006"/>
    </source>
</evidence>
<dbReference type="Pfam" id="PF00439">
    <property type="entry name" value="Bromodomain"/>
    <property type="match status" value="1"/>
</dbReference>
<dbReference type="SUPFAM" id="SSF47370">
    <property type="entry name" value="Bromodomain"/>
    <property type="match status" value="1"/>
</dbReference>
<dbReference type="Proteomes" id="UP001157006">
    <property type="component" value="Chromosome 5"/>
</dbReference>
<organism evidence="6 7">
    <name type="scientific">Vicia faba</name>
    <name type="common">Broad bean</name>
    <name type="synonym">Faba vulgaris</name>
    <dbReference type="NCBI Taxonomy" id="3906"/>
    <lineage>
        <taxon>Eukaryota</taxon>
        <taxon>Viridiplantae</taxon>
        <taxon>Streptophyta</taxon>
        <taxon>Embryophyta</taxon>
        <taxon>Tracheophyta</taxon>
        <taxon>Spermatophyta</taxon>
        <taxon>Magnoliopsida</taxon>
        <taxon>eudicotyledons</taxon>
        <taxon>Gunneridae</taxon>
        <taxon>Pentapetalae</taxon>
        <taxon>rosids</taxon>
        <taxon>fabids</taxon>
        <taxon>Fabales</taxon>
        <taxon>Fabaceae</taxon>
        <taxon>Papilionoideae</taxon>
        <taxon>50 kb inversion clade</taxon>
        <taxon>NPAAA clade</taxon>
        <taxon>Hologalegina</taxon>
        <taxon>IRL clade</taxon>
        <taxon>Fabeae</taxon>
        <taxon>Vicia</taxon>
    </lineage>
</organism>
<dbReference type="Pfam" id="PF17035">
    <property type="entry name" value="BET"/>
    <property type="match status" value="1"/>
</dbReference>
<dbReference type="Gene3D" id="1.20.920.10">
    <property type="entry name" value="Bromodomain-like"/>
    <property type="match status" value="1"/>
</dbReference>
<evidence type="ECO:0000259" key="5">
    <source>
        <dbReference type="SMART" id="SM00297"/>
    </source>
</evidence>
<dbReference type="SMART" id="SM00297">
    <property type="entry name" value="BROMO"/>
    <property type="match status" value="1"/>
</dbReference>
<gene>
    <name evidence="6" type="ORF">VFH_V187400</name>
</gene>
<evidence type="ECO:0000313" key="6">
    <source>
        <dbReference type="EMBL" id="CAI8615609.1"/>
    </source>
</evidence>